<protein>
    <submittedName>
        <fullName evidence="3">Serine hydrolase domain-containing protein</fullName>
        <ecNumber evidence="3">3.1.1.103</ecNumber>
    </submittedName>
</protein>
<dbReference type="Proteomes" id="UP001550603">
    <property type="component" value="Unassembled WGS sequence"/>
</dbReference>
<sequence length="438" mass="47006">MRIARLLGTVLGTTLLTTTAVLTAPAQAAPSAPPSTSLGRGSLDEAALQESLDAAHEAGLYGVFSAVRDGRERWTGASGLADVATGRPVTPGMRQRVGSISKTFTAVAVLQQAERGRIRLDAPVADYLPDLIPGERGREITVRMLLNHTSGIGDHVIPAFPSLLQNSPASLDEERFRSIPPEELVRLGLAAPATGRPGEVPGTYSNTNYVIAGLLLEKVTGQDADAYVTRHVIDRAGLRHTYLPRTPYLKGPHPRMYEALYGLIDPPRDYSVYDMSWIRSAGAVVSTMDDVNRFYRALLGGKLVGEAALGEMMRTVRVGGMEYGLGIYTVELRGCGRFWGHNGAVFGAGTFALTSQDGKRQVAFAQNLMKYQSLDENGRPLPHPIDDALSRHVVRALCPDTGTAAPATRDARGALSELLPGIDHSQLTSSLKFDQVSP</sequence>
<comment type="caution">
    <text evidence="3">The sequence shown here is derived from an EMBL/GenBank/DDBJ whole genome shotgun (WGS) entry which is preliminary data.</text>
</comment>
<reference evidence="3 4" key="1">
    <citation type="submission" date="2024-06" db="EMBL/GenBank/DDBJ databases">
        <title>The Natural Products Discovery Center: Release of the First 8490 Sequenced Strains for Exploring Actinobacteria Biosynthetic Diversity.</title>
        <authorList>
            <person name="Kalkreuter E."/>
            <person name="Kautsar S.A."/>
            <person name="Yang D."/>
            <person name="Bader C.D."/>
            <person name="Teijaro C.N."/>
            <person name="Fluegel L."/>
            <person name="Davis C.M."/>
            <person name="Simpson J.R."/>
            <person name="Lauterbach L."/>
            <person name="Steele A.D."/>
            <person name="Gui C."/>
            <person name="Meng S."/>
            <person name="Li G."/>
            <person name="Viehrig K."/>
            <person name="Ye F."/>
            <person name="Su P."/>
            <person name="Kiefer A.F."/>
            <person name="Nichols A."/>
            <person name="Cepeda A.J."/>
            <person name="Yan W."/>
            <person name="Fan B."/>
            <person name="Jiang Y."/>
            <person name="Adhikari A."/>
            <person name="Zheng C.-J."/>
            <person name="Schuster L."/>
            <person name="Cowan T.M."/>
            <person name="Smanski M.J."/>
            <person name="Chevrette M.G."/>
            <person name="De Carvalho L.P.S."/>
            <person name="Shen B."/>
        </authorList>
    </citation>
    <scope>NUCLEOTIDE SEQUENCE [LARGE SCALE GENOMIC DNA]</scope>
    <source>
        <strain evidence="3 4">NPDC019583</strain>
    </source>
</reference>
<feature type="domain" description="Beta-lactamase-related" evidence="2">
    <location>
        <begin position="62"/>
        <end position="371"/>
    </location>
</feature>
<keyword evidence="3" id="KW-0378">Hydrolase</keyword>
<evidence type="ECO:0000313" key="4">
    <source>
        <dbReference type="Proteomes" id="UP001550603"/>
    </source>
</evidence>
<keyword evidence="4" id="KW-1185">Reference proteome</keyword>
<dbReference type="PANTHER" id="PTHR46825">
    <property type="entry name" value="D-ALANYL-D-ALANINE-CARBOXYPEPTIDASE/ENDOPEPTIDASE AMPH"/>
    <property type="match status" value="1"/>
</dbReference>
<keyword evidence="1" id="KW-0732">Signal</keyword>
<dbReference type="RefSeq" id="WP_359790973.1">
    <property type="nucleotide sequence ID" value="NZ_JBEYBN010000039.1"/>
</dbReference>
<dbReference type="InterPro" id="IPR001466">
    <property type="entry name" value="Beta-lactam-related"/>
</dbReference>
<evidence type="ECO:0000259" key="2">
    <source>
        <dbReference type="Pfam" id="PF00144"/>
    </source>
</evidence>
<dbReference type="Pfam" id="PF00144">
    <property type="entry name" value="Beta-lactamase"/>
    <property type="match status" value="1"/>
</dbReference>
<evidence type="ECO:0000256" key="1">
    <source>
        <dbReference type="SAM" id="SignalP"/>
    </source>
</evidence>
<evidence type="ECO:0000313" key="3">
    <source>
        <dbReference type="EMBL" id="MEU2269685.1"/>
    </source>
</evidence>
<dbReference type="PANTHER" id="PTHR46825:SF7">
    <property type="entry name" value="D-ALANYL-D-ALANINE CARBOXYPEPTIDASE"/>
    <property type="match status" value="1"/>
</dbReference>
<dbReference type="SUPFAM" id="SSF56601">
    <property type="entry name" value="beta-lactamase/transpeptidase-like"/>
    <property type="match status" value="1"/>
</dbReference>
<accession>A0ABV2Y0A5</accession>
<feature type="signal peptide" evidence="1">
    <location>
        <begin position="1"/>
        <end position="28"/>
    </location>
</feature>
<dbReference type="Gene3D" id="3.40.710.10">
    <property type="entry name" value="DD-peptidase/beta-lactamase superfamily"/>
    <property type="match status" value="1"/>
</dbReference>
<gene>
    <name evidence="3" type="ORF">ABZ568_25440</name>
</gene>
<dbReference type="InterPro" id="IPR012338">
    <property type="entry name" value="Beta-lactam/transpept-like"/>
</dbReference>
<dbReference type="GO" id="GO:0016787">
    <property type="term" value="F:hydrolase activity"/>
    <property type="evidence" value="ECO:0007669"/>
    <property type="project" value="UniProtKB-KW"/>
</dbReference>
<dbReference type="EMBL" id="JBEYBN010000039">
    <property type="protein sequence ID" value="MEU2269685.1"/>
    <property type="molecule type" value="Genomic_DNA"/>
</dbReference>
<name>A0ABV2Y0A5_9ACTN</name>
<proteinExistence type="predicted"/>
<dbReference type="EC" id="3.1.1.103" evidence="3"/>
<feature type="chain" id="PRO_5046239521" evidence="1">
    <location>
        <begin position="29"/>
        <end position="438"/>
    </location>
</feature>
<dbReference type="InterPro" id="IPR050491">
    <property type="entry name" value="AmpC-like"/>
</dbReference>
<organism evidence="3 4">
    <name type="scientific">Streptomyces olindensis</name>
    <dbReference type="NCBI Taxonomy" id="358823"/>
    <lineage>
        <taxon>Bacteria</taxon>
        <taxon>Bacillati</taxon>
        <taxon>Actinomycetota</taxon>
        <taxon>Actinomycetes</taxon>
        <taxon>Kitasatosporales</taxon>
        <taxon>Streptomycetaceae</taxon>
        <taxon>Streptomyces</taxon>
    </lineage>
</organism>